<keyword evidence="3 6" id="KW-0812">Transmembrane</keyword>
<name>A0ABT8KM94_9BACT</name>
<comment type="subcellular location">
    <subcellularLocation>
        <location evidence="1">Cell membrane</location>
        <topology evidence="1">Multi-pass membrane protein</topology>
    </subcellularLocation>
</comment>
<gene>
    <name evidence="9" type="ORF">QQ008_10750</name>
</gene>
<feature type="transmembrane region" description="Helical" evidence="6">
    <location>
        <begin position="21"/>
        <end position="41"/>
    </location>
</feature>
<feature type="transmembrane region" description="Helical" evidence="6">
    <location>
        <begin position="336"/>
        <end position="364"/>
    </location>
</feature>
<dbReference type="PANTHER" id="PTHR30572">
    <property type="entry name" value="MEMBRANE COMPONENT OF TRANSPORTER-RELATED"/>
    <property type="match status" value="1"/>
</dbReference>
<evidence type="ECO:0000313" key="9">
    <source>
        <dbReference type="EMBL" id="MDN5201847.1"/>
    </source>
</evidence>
<dbReference type="InterPro" id="IPR025857">
    <property type="entry name" value="MacB_PCD"/>
</dbReference>
<keyword evidence="10" id="KW-1185">Reference proteome</keyword>
<evidence type="ECO:0000256" key="5">
    <source>
        <dbReference type="ARBA" id="ARBA00023136"/>
    </source>
</evidence>
<keyword evidence="5 6" id="KW-0472">Membrane</keyword>
<feature type="transmembrane region" description="Helical" evidence="6">
    <location>
        <begin position="733"/>
        <end position="752"/>
    </location>
</feature>
<feature type="transmembrane region" description="Helical" evidence="6">
    <location>
        <begin position="384"/>
        <end position="411"/>
    </location>
</feature>
<dbReference type="RefSeq" id="WP_346751872.1">
    <property type="nucleotide sequence ID" value="NZ_JAUJEA010000003.1"/>
</dbReference>
<dbReference type="InterPro" id="IPR050250">
    <property type="entry name" value="Macrolide_Exporter_MacB"/>
</dbReference>
<sequence length="804" mass="90506">MLKSFIKIALRNMWRQKGYTFINVIGLAVGTAACILILLFVQDELSYDKYHDKSDRMYRVSRQWFNQDGETSLHLGHVAPPFGPLIKNDFDGEVLETVRFLNDDPLITYEQKKIEEERFFFVDGNVFEIFSWQVLEGDPKTALLEPNSIVMTRSTAEKYFDDADAIGKTINYDNQVDMKVTAIVEDVPLNSHFKFDMLCSFQTVEDFVGLENLMQRWGSNNYSTFILFPEGADITAFENKLPAFLDKHLGPNRDGTPASRSNKLNLMPLTDIHLHSHLDSEIEANSDIAYVYIYTIIAFFILIIACINFMNLATARSAKRAKEVGLRKVMGAYRSVLIKQFISESVLFAIFSLIVAVVLVGISLPVFNDFVGKDLSLNIVNNTFLLVLLVGIALFVGLAAGSYPAFFLSAFQPAAILKGNLKLGNSNISLRSVLVVVQFTISITLIVSVGIVQDQLKYVRNKALGFDKENMLVLPISNEIYQKYESVKNQLLEQPGITTVTLSSRIPSGRLLDSQGATAEVDGEMKQIRFRIADIHIDHDYLNSFGVKFIAGRNFDINRTSDSTEAFILNKAALSAIGWKTAEEAIDKEFQYGMRKGNIIGVVDDFHFESLHQTIAPMVFLITSGRARSIAVRVKNGFEDETLAYLNEQWSYLRPGFPFTYFWVDQRFSEQYTNEDKLAKVVRYFSALAIIIASLGLFGLASFTAEQRFKEIGIRKVLGASVGQILMLLTKGFTRLVIIAFIIACPLAWYFMDGWLENFAYQTDFNLLTFAIGGLIAAVIAWLTVSYQSVKAARVNPVESIRQE</sequence>
<protein>
    <submittedName>
        <fullName evidence="9">ABC transporter permease</fullName>
    </submittedName>
</protein>
<comment type="caution">
    <text evidence="9">The sequence shown here is derived from an EMBL/GenBank/DDBJ whole genome shotgun (WGS) entry which is preliminary data.</text>
</comment>
<evidence type="ECO:0000259" key="8">
    <source>
        <dbReference type="Pfam" id="PF12704"/>
    </source>
</evidence>
<keyword evidence="2" id="KW-1003">Cell membrane</keyword>
<keyword evidence="4 6" id="KW-1133">Transmembrane helix</keyword>
<dbReference type="Pfam" id="PF12704">
    <property type="entry name" value="MacB_PCD"/>
    <property type="match status" value="1"/>
</dbReference>
<evidence type="ECO:0000313" key="10">
    <source>
        <dbReference type="Proteomes" id="UP001172082"/>
    </source>
</evidence>
<feature type="transmembrane region" description="Helical" evidence="6">
    <location>
        <begin position="684"/>
        <end position="705"/>
    </location>
</feature>
<accession>A0ABT8KM94</accession>
<dbReference type="Pfam" id="PF02687">
    <property type="entry name" value="FtsX"/>
    <property type="match status" value="2"/>
</dbReference>
<organism evidence="9 10">
    <name type="scientific">Splendidivirga corallicola</name>
    <dbReference type="NCBI Taxonomy" id="3051826"/>
    <lineage>
        <taxon>Bacteria</taxon>
        <taxon>Pseudomonadati</taxon>
        <taxon>Bacteroidota</taxon>
        <taxon>Cytophagia</taxon>
        <taxon>Cytophagales</taxon>
        <taxon>Splendidivirgaceae</taxon>
        <taxon>Splendidivirga</taxon>
    </lineage>
</organism>
<feature type="domain" description="ABC3 transporter permease C-terminal" evidence="7">
    <location>
        <begin position="685"/>
        <end position="797"/>
    </location>
</feature>
<proteinExistence type="predicted"/>
<reference evidence="9" key="1">
    <citation type="submission" date="2023-06" db="EMBL/GenBank/DDBJ databases">
        <title>Genomic of Parafulvivirga corallium.</title>
        <authorList>
            <person name="Wang G."/>
        </authorList>
    </citation>
    <scope>NUCLEOTIDE SEQUENCE</scope>
    <source>
        <strain evidence="9">BMA10</strain>
    </source>
</reference>
<feature type="domain" description="MacB-like periplasmic core" evidence="8">
    <location>
        <begin position="20"/>
        <end position="242"/>
    </location>
</feature>
<evidence type="ECO:0000256" key="2">
    <source>
        <dbReference type="ARBA" id="ARBA00022475"/>
    </source>
</evidence>
<feature type="domain" description="ABC3 transporter permease C-terminal" evidence="7">
    <location>
        <begin position="296"/>
        <end position="410"/>
    </location>
</feature>
<dbReference type="PROSITE" id="PS51257">
    <property type="entry name" value="PROKAR_LIPOPROTEIN"/>
    <property type="match status" value="1"/>
</dbReference>
<dbReference type="InterPro" id="IPR003838">
    <property type="entry name" value="ABC3_permease_C"/>
</dbReference>
<feature type="transmembrane region" description="Helical" evidence="6">
    <location>
        <begin position="767"/>
        <end position="785"/>
    </location>
</feature>
<evidence type="ECO:0000256" key="3">
    <source>
        <dbReference type="ARBA" id="ARBA00022692"/>
    </source>
</evidence>
<evidence type="ECO:0000256" key="6">
    <source>
        <dbReference type="SAM" id="Phobius"/>
    </source>
</evidence>
<feature type="transmembrane region" description="Helical" evidence="6">
    <location>
        <begin position="432"/>
        <end position="452"/>
    </location>
</feature>
<evidence type="ECO:0000259" key="7">
    <source>
        <dbReference type="Pfam" id="PF02687"/>
    </source>
</evidence>
<evidence type="ECO:0000256" key="4">
    <source>
        <dbReference type="ARBA" id="ARBA00022989"/>
    </source>
</evidence>
<dbReference type="EMBL" id="JAUJEA010000003">
    <property type="protein sequence ID" value="MDN5201847.1"/>
    <property type="molecule type" value="Genomic_DNA"/>
</dbReference>
<dbReference type="PANTHER" id="PTHR30572:SF18">
    <property type="entry name" value="ABC-TYPE MACROLIDE FAMILY EXPORT SYSTEM PERMEASE COMPONENT 2"/>
    <property type="match status" value="1"/>
</dbReference>
<evidence type="ECO:0000256" key="1">
    <source>
        <dbReference type="ARBA" id="ARBA00004651"/>
    </source>
</evidence>
<feature type="transmembrane region" description="Helical" evidence="6">
    <location>
        <begin position="291"/>
        <end position="315"/>
    </location>
</feature>
<dbReference type="Proteomes" id="UP001172082">
    <property type="component" value="Unassembled WGS sequence"/>
</dbReference>